<evidence type="ECO:0000313" key="2">
    <source>
        <dbReference type="EMBL" id="KHJ32264.1"/>
    </source>
</evidence>
<protein>
    <submittedName>
        <fullName evidence="2">Putative trna 2-phosphotransferase 1 protein</fullName>
    </submittedName>
</protein>
<dbReference type="GO" id="GO:0006388">
    <property type="term" value="P:tRNA splicing, via endonucleolytic cleavage and ligation"/>
    <property type="evidence" value="ECO:0007669"/>
    <property type="project" value="TreeGrafter"/>
</dbReference>
<dbReference type="HOGENOM" id="CLU_852584_0_0_1"/>
<name>A0A0B1P6H9_UNCNE</name>
<accession>A0A0B1P6H9</accession>
<dbReference type="Pfam" id="PF01885">
    <property type="entry name" value="PTS_2-RNA"/>
    <property type="match status" value="1"/>
</dbReference>
<dbReference type="InterPro" id="IPR002745">
    <property type="entry name" value="Ptrans_KptA/Tpt1"/>
</dbReference>
<dbReference type="EMBL" id="JNVN01002219">
    <property type="protein sequence ID" value="KHJ32264.1"/>
    <property type="molecule type" value="Genomic_DNA"/>
</dbReference>
<keyword evidence="2" id="KW-0808">Transferase</keyword>
<keyword evidence="3" id="KW-1185">Reference proteome</keyword>
<dbReference type="PANTHER" id="PTHR12684">
    <property type="entry name" value="PUTATIVE PHOSPHOTRANSFERASE"/>
    <property type="match status" value="1"/>
</dbReference>
<feature type="region of interest" description="Disordered" evidence="1">
    <location>
        <begin position="1"/>
        <end position="46"/>
    </location>
</feature>
<comment type="caution">
    <text evidence="2">The sequence shown here is derived from an EMBL/GenBank/DDBJ whole genome shotgun (WGS) entry which is preliminary data.</text>
</comment>
<evidence type="ECO:0000256" key="1">
    <source>
        <dbReference type="SAM" id="MobiDB-lite"/>
    </source>
</evidence>
<evidence type="ECO:0000313" key="3">
    <source>
        <dbReference type="Proteomes" id="UP000030854"/>
    </source>
</evidence>
<sequence length="321" mass="35078">MVMDMENQELKVSSGEIMPPSPLTPNVSRHGRGKHGGSNVKNKGRGRGYSIVDEREWLISKTLARILKHNVDADQDEDQDGNDGWANCEDILAHSEILALEGTLSELETFSNSPKPKFTVKLKPGITVSEDHVSSDYLIRINHLPTTATTNTANSMLIPLNGSTSDLPKLVIYETSYANYPLILASGGIKRAGGQPYLSFKAISLIGETELPPVSADVSIYIDLPLAIEANQTILWQRTESGVIITEGDNEGMINKSLWKNVIARRADIGVLFEDGQVKREVPSNLRGKGAKLKKKLKAKGNDMNEIKALGENEMVSDSSI</sequence>
<reference evidence="2 3" key="1">
    <citation type="journal article" date="2014" name="BMC Genomics">
        <title>Adaptive genomic structural variation in the grape powdery mildew pathogen, Erysiphe necator.</title>
        <authorList>
            <person name="Jones L."/>
            <person name="Riaz S."/>
            <person name="Morales-Cruz A."/>
            <person name="Amrine K.C."/>
            <person name="McGuire B."/>
            <person name="Gubler W.D."/>
            <person name="Walker M.A."/>
            <person name="Cantu D."/>
        </authorList>
    </citation>
    <scope>NUCLEOTIDE SEQUENCE [LARGE SCALE GENOMIC DNA]</scope>
    <source>
        <strain evidence="3">c</strain>
    </source>
</reference>
<proteinExistence type="predicted"/>
<dbReference type="AlphaFoldDB" id="A0A0B1P6H9"/>
<dbReference type="GO" id="GO:0000215">
    <property type="term" value="F:tRNA 2'-phosphotransferase activity"/>
    <property type="evidence" value="ECO:0007669"/>
    <property type="project" value="TreeGrafter"/>
</dbReference>
<gene>
    <name evidence="2" type="ORF">EV44_g5277</name>
</gene>
<organism evidence="2 3">
    <name type="scientific">Uncinula necator</name>
    <name type="common">Grape powdery mildew</name>
    <dbReference type="NCBI Taxonomy" id="52586"/>
    <lineage>
        <taxon>Eukaryota</taxon>
        <taxon>Fungi</taxon>
        <taxon>Dikarya</taxon>
        <taxon>Ascomycota</taxon>
        <taxon>Pezizomycotina</taxon>
        <taxon>Leotiomycetes</taxon>
        <taxon>Erysiphales</taxon>
        <taxon>Erysiphaceae</taxon>
        <taxon>Erysiphe</taxon>
    </lineage>
</organism>
<dbReference type="Proteomes" id="UP000030854">
    <property type="component" value="Unassembled WGS sequence"/>
</dbReference>
<dbReference type="SUPFAM" id="SSF56399">
    <property type="entry name" value="ADP-ribosylation"/>
    <property type="match status" value="1"/>
</dbReference>
<dbReference type="PANTHER" id="PTHR12684:SF2">
    <property type="entry name" value="TRNA 2'-PHOSPHOTRANSFERASE 1"/>
    <property type="match status" value="1"/>
</dbReference>
<dbReference type="OMA" id="WANCEDI"/>